<evidence type="ECO:0000256" key="14">
    <source>
        <dbReference type="ARBA" id="ARBA00030818"/>
    </source>
</evidence>
<dbReference type="UniPathway" id="UPA00109">
    <property type="reaction ID" value="UER00182"/>
</dbReference>
<organism evidence="17">
    <name type="scientific">marine sediment metagenome</name>
    <dbReference type="NCBI Taxonomy" id="412755"/>
    <lineage>
        <taxon>unclassified sequences</taxon>
        <taxon>metagenomes</taxon>
        <taxon>ecological metagenomes</taxon>
    </lineage>
</organism>
<comment type="caution">
    <text evidence="17">The sequence shown here is derived from an EMBL/GenBank/DDBJ whole genome shotgun (WGS) entry which is preliminary data.</text>
</comment>
<evidence type="ECO:0000256" key="6">
    <source>
        <dbReference type="ARBA" id="ARBA00022533"/>
    </source>
</evidence>
<dbReference type="GO" id="GO:0070095">
    <property type="term" value="F:fructose-6-phosphate binding"/>
    <property type="evidence" value="ECO:0007669"/>
    <property type="project" value="TreeGrafter"/>
</dbReference>
<dbReference type="GO" id="GO:0005524">
    <property type="term" value="F:ATP binding"/>
    <property type="evidence" value="ECO:0007669"/>
    <property type="project" value="UniProtKB-KW"/>
</dbReference>
<gene>
    <name evidence="17" type="ORF">S01H1_01610</name>
</gene>
<dbReference type="InterPro" id="IPR035966">
    <property type="entry name" value="PKF_sf"/>
</dbReference>
<evidence type="ECO:0000256" key="12">
    <source>
        <dbReference type="ARBA" id="ARBA00022842"/>
    </source>
</evidence>
<evidence type="ECO:0000256" key="2">
    <source>
        <dbReference type="ARBA" id="ARBA00004496"/>
    </source>
</evidence>
<accession>X0TZD0</accession>
<keyword evidence="13" id="KW-0324">Glycolysis</keyword>
<dbReference type="PANTHER" id="PTHR13697:SF4">
    <property type="entry name" value="ATP-DEPENDENT 6-PHOSPHOFRUCTOKINASE"/>
    <property type="match status" value="1"/>
</dbReference>
<dbReference type="PRINTS" id="PR00476">
    <property type="entry name" value="PHFRCTKINASE"/>
</dbReference>
<keyword evidence="6" id="KW-0021">Allosteric enzyme</keyword>
<dbReference type="InterPro" id="IPR022953">
    <property type="entry name" value="ATP_PFK"/>
</dbReference>
<dbReference type="AlphaFoldDB" id="X0TZD0"/>
<dbReference type="GO" id="GO:0005945">
    <property type="term" value="C:6-phosphofructokinase complex"/>
    <property type="evidence" value="ECO:0007669"/>
    <property type="project" value="TreeGrafter"/>
</dbReference>
<evidence type="ECO:0000256" key="1">
    <source>
        <dbReference type="ARBA" id="ARBA00001946"/>
    </source>
</evidence>
<dbReference type="InterPro" id="IPR012003">
    <property type="entry name" value="ATP_PFK_prok-type"/>
</dbReference>
<evidence type="ECO:0000256" key="15">
    <source>
        <dbReference type="ARBA" id="ARBA00048070"/>
    </source>
</evidence>
<comment type="catalytic activity">
    <reaction evidence="15">
        <text>beta-D-fructose 6-phosphate + ATP = beta-D-fructose 1,6-bisphosphate + ADP + H(+)</text>
        <dbReference type="Rhea" id="RHEA:16109"/>
        <dbReference type="ChEBI" id="CHEBI:15378"/>
        <dbReference type="ChEBI" id="CHEBI:30616"/>
        <dbReference type="ChEBI" id="CHEBI:32966"/>
        <dbReference type="ChEBI" id="CHEBI:57634"/>
        <dbReference type="ChEBI" id="CHEBI:456216"/>
        <dbReference type="EC" id="2.7.1.11"/>
    </reaction>
</comment>
<dbReference type="InterPro" id="IPR012828">
    <property type="entry name" value="PFKA_ATP_prok"/>
</dbReference>
<dbReference type="EC" id="2.7.1.11" evidence="4"/>
<dbReference type="GO" id="GO:0030388">
    <property type="term" value="P:fructose 1,6-bisphosphate metabolic process"/>
    <property type="evidence" value="ECO:0007669"/>
    <property type="project" value="TreeGrafter"/>
</dbReference>
<evidence type="ECO:0000256" key="13">
    <source>
        <dbReference type="ARBA" id="ARBA00023152"/>
    </source>
</evidence>
<dbReference type="PANTHER" id="PTHR13697">
    <property type="entry name" value="PHOSPHOFRUCTOKINASE"/>
    <property type="match status" value="1"/>
</dbReference>
<evidence type="ECO:0000256" key="8">
    <source>
        <dbReference type="ARBA" id="ARBA00022723"/>
    </source>
</evidence>
<dbReference type="GO" id="GO:0061621">
    <property type="term" value="P:canonical glycolysis"/>
    <property type="evidence" value="ECO:0007669"/>
    <property type="project" value="TreeGrafter"/>
</dbReference>
<dbReference type="InterPro" id="IPR000023">
    <property type="entry name" value="Phosphofructokinase_dom"/>
</dbReference>
<name>X0TZD0_9ZZZZ</name>
<dbReference type="GO" id="GO:0048029">
    <property type="term" value="F:monosaccharide binding"/>
    <property type="evidence" value="ECO:0007669"/>
    <property type="project" value="TreeGrafter"/>
</dbReference>
<keyword evidence="12" id="KW-0460">Magnesium</keyword>
<protein>
    <recommendedName>
        <fullName evidence="4">6-phosphofructokinase</fullName>
        <ecNumber evidence="4">2.7.1.11</ecNumber>
    </recommendedName>
    <alternativeName>
        <fullName evidence="14">6-phosphofructokinase isozyme I</fullName>
    </alternativeName>
</protein>
<dbReference type="GO" id="GO:0016208">
    <property type="term" value="F:AMP binding"/>
    <property type="evidence" value="ECO:0007669"/>
    <property type="project" value="TreeGrafter"/>
</dbReference>
<dbReference type="Gene3D" id="3.40.50.450">
    <property type="match status" value="1"/>
</dbReference>
<comment type="cofactor">
    <cofactor evidence="1">
        <name>Mg(2+)</name>
        <dbReference type="ChEBI" id="CHEBI:18420"/>
    </cofactor>
</comment>
<dbReference type="GO" id="GO:0046872">
    <property type="term" value="F:metal ion binding"/>
    <property type="evidence" value="ECO:0007669"/>
    <property type="project" value="UniProtKB-KW"/>
</dbReference>
<feature type="domain" description="Phosphofructokinase" evidence="16">
    <location>
        <begin position="5"/>
        <end position="277"/>
    </location>
</feature>
<dbReference type="FunFam" id="3.40.50.460:FF:000002">
    <property type="entry name" value="ATP-dependent 6-phosphofructokinase"/>
    <property type="match status" value="1"/>
</dbReference>
<evidence type="ECO:0000256" key="4">
    <source>
        <dbReference type="ARBA" id="ARBA00012055"/>
    </source>
</evidence>
<evidence type="ECO:0000313" key="17">
    <source>
        <dbReference type="EMBL" id="GAF81505.1"/>
    </source>
</evidence>
<dbReference type="Pfam" id="PF00365">
    <property type="entry name" value="PFK"/>
    <property type="match status" value="1"/>
</dbReference>
<evidence type="ECO:0000256" key="10">
    <source>
        <dbReference type="ARBA" id="ARBA00022777"/>
    </source>
</evidence>
<evidence type="ECO:0000256" key="9">
    <source>
        <dbReference type="ARBA" id="ARBA00022741"/>
    </source>
</evidence>
<dbReference type="GO" id="GO:0006002">
    <property type="term" value="P:fructose 6-phosphate metabolic process"/>
    <property type="evidence" value="ECO:0007669"/>
    <property type="project" value="InterPro"/>
</dbReference>
<dbReference type="GO" id="GO:0003872">
    <property type="term" value="F:6-phosphofructokinase activity"/>
    <property type="evidence" value="ECO:0007669"/>
    <property type="project" value="UniProtKB-EC"/>
</dbReference>
<dbReference type="Gene3D" id="3.40.50.460">
    <property type="entry name" value="Phosphofructokinase domain"/>
    <property type="match status" value="1"/>
</dbReference>
<dbReference type="NCBIfam" id="NF002872">
    <property type="entry name" value="PRK03202.1"/>
    <property type="match status" value="1"/>
</dbReference>
<keyword evidence="9" id="KW-0547">Nucleotide-binding</keyword>
<evidence type="ECO:0000256" key="3">
    <source>
        <dbReference type="ARBA" id="ARBA00004679"/>
    </source>
</evidence>
<keyword evidence="7" id="KW-0808">Transferase</keyword>
<evidence type="ECO:0000259" key="16">
    <source>
        <dbReference type="Pfam" id="PF00365"/>
    </source>
</evidence>
<evidence type="ECO:0000256" key="5">
    <source>
        <dbReference type="ARBA" id="ARBA00022490"/>
    </source>
</evidence>
<sequence length="321" mass="34404">MKMKRIAVLTSGGDSPGMNAAIRAVVRTGIFHNLEVFAVERGFSGLMEGQISPMDQVSVGGIMQRGGTILKTSRSEKFKTKEGLDIALKKLRKLDIDGLVTIGGDGTLRGTRDLSALGLKTIGIPATIDNDLPETDMAIGVDTALNTVIDAIDKIKDTASSHQRAFVVEVMGRNSGYLALMSGIAGGVEIILIPEISYNLSEISIKLKEGYRRGKTHCIIVIAEGVGKTDEVSKYLEDKIGYETRITILGYLQRGGSPSAFDRLLASRLGAAAVEHLLKGETSKMVGLIGNKIEATDLEVVLSQKKTIKQNLYDLASVLAK</sequence>
<dbReference type="NCBIfam" id="TIGR02482">
    <property type="entry name" value="PFKA_ATP"/>
    <property type="match status" value="1"/>
</dbReference>
<proteinExistence type="inferred from homology"/>
<dbReference type="PIRSF" id="PIRSF000532">
    <property type="entry name" value="ATP_PFK_prok"/>
    <property type="match status" value="1"/>
</dbReference>
<dbReference type="EMBL" id="BARS01000712">
    <property type="protein sequence ID" value="GAF81505.1"/>
    <property type="molecule type" value="Genomic_DNA"/>
</dbReference>
<keyword evidence="11" id="KW-0067">ATP-binding</keyword>
<keyword evidence="8" id="KW-0479">Metal-binding</keyword>
<dbReference type="HAMAP" id="MF_00339">
    <property type="entry name" value="Phosphofructokinase_I_B1"/>
    <property type="match status" value="1"/>
</dbReference>
<dbReference type="SUPFAM" id="SSF53784">
    <property type="entry name" value="Phosphofructokinase"/>
    <property type="match status" value="1"/>
</dbReference>
<comment type="pathway">
    <text evidence="3">Carbohydrate degradation; glycolysis; D-glyceraldehyde 3-phosphate and glycerone phosphate from D-glucose: step 3/4.</text>
</comment>
<evidence type="ECO:0000256" key="7">
    <source>
        <dbReference type="ARBA" id="ARBA00022679"/>
    </source>
</evidence>
<evidence type="ECO:0000256" key="11">
    <source>
        <dbReference type="ARBA" id="ARBA00022840"/>
    </source>
</evidence>
<reference evidence="17" key="1">
    <citation type="journal article" date="2014" name="Front. Microbiol.">
        <title>High frequency of phylogenetically diverse reductive dehalogenase-homologous genes in deep subseafloor sedimentary metagenomes.</title>
        <authorList>
            <person name="Kawai M."/>
            <person name="Futagami T."/>
            <person name="Toyoda A."/>
            <person name="Takaki Y."/>
            <person name="Nishi S."/>
            <person name="Hori S."/>
            <person name="Arai W."/>
            <person name="Tsubouchi T."/>
            <person name="Morono Y."/>
            <person name="Uchiyama I."/>
            <person name="Ito T."/>
            <person name="Fujiyama A."/>
            <person name="Inagaki F."/>
            <person name="Takami H."/>
        </authorList>
    </citation>
    <scope>NUCLEOTIDE SEQUENCE</scope>
    <source>
        <strain evidence="17">Expedition CK06-06</strain>
    </source>
</reference>
<dbReference type="GO" id="GO:0042802">
    <property type="term" value="F:identical protein binding"/>
    <property type="evidence" value="ECO:0007669"/>
    <property type="project" value="TreeGrafter"/>
</dbReference>
<comment type="subcellular location">
    <subcellularLocation>
        <location evidence="2">Cytoplasm</location>
    </subcellularLocation>
</comment>
<keyword evidence="5" id="KW-0963">Cytoplasm</keyword>
<keyword evidence="10" id="KW-0418">Kinase</keyword>